<feature type="non-terminal residue" evidence="1">
    <location>
        <position position="65"/>
    </location>
</feature>
<dbReference type="Proteomes" id="UP000542811">
    <property type="component" value="Unassembled WGS sequence"/>
</dbReference>
<reference evidence="1 2" key="1">
    <citation type="submission" date="2020-08" db="EMBL/GenBank/DDBJ databases">
        <title>Genomic Encyclopedia of Type Strains, Phase III (KMG-III): the genomes of soil and plant-associated and newly described type strains.</title>
        <authorList>
            <person name="Whitman W."/>
        </authorList>
    </citation>
    <scope>NUCLEOTIDE SEQUENCE [LARGE SCALE GENOMIC DNA]</scope>
    <source>
        <strain evidence="1 2">CECT 8280</strain>
    </source>
</reference>
<name>A0ABR6GHW1_9HYPH</name>
<accession>A0ABR6GHW1</accession>
<protein>
    <submittedName>
        <fullName evidence="1">Uncharacterized protein</fullName>
    </submittedName>
</protein>
<gene>
    <name evidence="1" type="ORF">FHS25_006389</name>
</gene>
<comment type="caution">
    <text evidence="1">The sequence shown here is derived from an EMBL/GenBank/DDBJ whole genome shotgun (WGS) entry which is preliminary data.</text>
</comment>
<proteinExistence type="predicted"/>
<organism evidence="1 2">
    <name type="scientific">Rhizobium laguerreae</name>
    <dbReference type="NCBI Taxonomy" id="1076926"/>
    <lineage>
        <taxon>Bacteria</taxon>
        <taxon>Pseudomonadati</taxon>
        <taxon>Pseudomonadota</taxon>
        <taxon>Alphaproteobacteria</taxon>
        <taxon>Hyphomicrobiales</taxon>
        <taxon>Rhizobiaceae</taxon>
        <taxon>Rhizobium/Agrobacterium group</taxon>
        <taxon>Rhizobium</taxon>
    </lineage>
</organism>
<keyword evidence="2" id="KW-1185">Reference proteome</keyword>
<evidence type="ECO:0000313" key="2">
    <source>
        <dbReference type="Proteomes" id="UP000542811"/>
    </source>
</evidence>
<evidence type="ECO:0000313" key="1">
    <source>
        <dbReference type="EMBL" id="MBB3165877.1"/>
    </source>
</evidence>
<dbReference type="EMBL" id="JACHXX010000012">
    <property type="protein sequence ID" value="MBB3165877.1"/>
    <property type="molecule type" value="Genomic_DNA"/>
</dbReference>
<sequence length="65" mass="7246">MIPWGRNNDELLNESLFFGLDHARSAPLLNGRTITILFHNAHLSMLLKGISFPDLDAILWGVEGS</sequence>